<name>A0AA35CLK4_9FIRM</name>
<evidence type="ECO:0000256" key="3">
    <source>
        <dbReference type="ARBA" id="ARBA00022603"/>
    </source>
</evidence>
<dbReference type="Proteomes" id="UP001163687">
    <property type="component" value="Chromosome"/>
</dbReference>
<dbReference type="Pfam" id="PF01135">
    <property type="entry name" value="PCMT"/>
    <property type="match status" value="1"/>
</dbReference>
<dbReference type="RefSeq" id="WP_264842197.1">
    <property type="nucleotide sequence ID" value="NZ_AP025628.1"/>
</dbReference>
<dbReference type="GO" id="GO:0032259">
    <property type="term" value="P:methylation"/>
    <property type="evidence" value="ECO:0007669"/>
    <property type="project" value="UniProtKB-KW"/>
</dbReference>
<evidence type="ECO:0000313" key="7">
    <source>
        <dbReference type="Proteomes" id="UP001163687"/>
    </source>
</evidence>
<dbReference type="AlphaFoldDB" id="A0AA35CLK4"/>
<keyword evidence="2" id="KW-0169">Cobalamin biosynthesis</keyword>
<dbReference type="InterPro" id="IPR014008">
    <property type="entry name" value="Cbl_synth_MTase_CbiT"/>
</dbReference>
<dbReference type="CDD" id="cd02440">
    <property type="entry name" value="AdoMet_MTases"/>
    <property type="match status" value="1"/>
</dbReference>
<keyword evidence="5" id="KW-0949">S-adenosyl-L-methionine</keyword>
<dbReference type="SUPFAM" id="SSF53335">
    <property type="entry name" value="S-adenosyl-L-methionine-dependent methyltransferases"/>
    <property type="match status" value="1"/>
</dbReference>
<dbReference type="PANTHER" id="PTHR43182:SF1">
    <property type="entry name" value="COBALT-PRECORRIN-7 C(5)-METHYLTRANSFERASE"/>
    <property type="match status" value="1"/>
</dbReference>
<evidence type="ECO:0000256" key="1">
    <source>
        <dbReference type="ARBA" id="ARBA00004953"/>
    </source>
</evidence>
<dbReference type="GO" id="GO:0009236">
    <property type="term" value="P:cobalamin biosynthetic process"/>
    <property type="evidence" value="ECO:0007669"/>
    <property type="project" value="UniProtKB-KW"/>
</dbReference>
<comment type="pathway">
    <text evidence="1">Cofactor biosynthesis; adenosylcobalamin biosynthesis.</text>
</comment>
<dbReference type="PANTHER" id="PTHR43182">
    <property type="entry name" value="COBALT-PRECORRIN-6B C(15)-METHYLTRANSFERASE (DECARBOXYLATING)"/>
    <property type="match status" value="1"/>
</dbReference>
<keyword evidence="7" id="KW-1185">Reference proteome</keyword>
<evidence type="ECO:0000256" key="5">
    <source>
        <dbReference type="ARBA" id="ARBA00022691"/>
    </source>
</evidence>
<reference evidence="6" key="1">
    <citation type="submission" date="2022-03" db="EMBL/GenBank/DDBJ databases">
        <title>Complete genome sequence of Caldinitratiruptor microaerophilus.</title>
        <authorList>
            <person name="Mukaiyama R."/>
            <person name="Nishiyama T."/>
            <person name="Ueda K."/>
        </authorList>
    </citation>
    <scope>NUCLEOTIDE SEQUENCE</scope>
    <source>
        <strain evidence="6">JCM 16183</strain>
    </source>
</reference>
<dbReference type="KEGG" id="cmic:caldi_26490"/>
<accession>A0AA35CLK4</accession>
<organism evidence="6 7">
    <name type="scientific">Caldinitratiruptor microaerophilus</name>
    <dbReference type="NCBI Taxonomy" id="671077"/>
    <lineage>
        <taxon>Bacteria</taxon>
        <taxon>Bacillati</taxon>
        <taxon>Bacillota</taxon>
        <taxon>Clostridia</taxon>
        <taxon>Eubacteriales</taxon>
        <taxon>Symbiobacteriaceae</taxon>
        <taxon>Caldinitratiruptor</taxon>
    </lineage>
</organism>
<dbReference type="InterPro" id="IPR050714">
    <property type="entry name" value="Cobalamin_biosynth_MTase"/>
</dbReference>
<keyword evidence="4" id="KW-0808">Transferase</keyword>
<dbReference type="GO" id="GO:0008276">
    <property type="term" value="F:protein methyltransferase activity"/>
    <property type="evidence" value="ECO:0007669"/>
    <property type="project" value="InterPro"/>
</dbReference>
<evidence type="ECO:0000256" key="2">
    <source>
        <dbReference type="ARBA" id="ARBA00022573"/>
    </source>
</evidence>
<evidence type="ECO:0000313" key="6">
    <source>
        <dbReference type="EMBL" id="BDG61559.1"/>
    </source>
</evidence>
<evidence type="ECO:0008006" key="8">
    <source>
        <dbReference type="Google" id="ProtNLM"/>
    </source>
</evidence>
<dbReference type="Gene3D" id="3.40.50.150">
    <property type="entry name" value="Vaccinia Virus protein VP39"/>
    <property type="match status" value="1"/>
</dbReference>
<proteinExistence type="predicted"/>
<dbReference type="NCBIfam" id="TIGR02469">
    <property type="entry name" value="CbiT"/>
    <property type="match status" value="1"/>
</dbReference>
<protein>
    <recommendedName>
        <fullName evidence="8">Precorrin-6Y C5,15-methyltransferase (Decarboxylating) subunit CbiT</fullName>
    </recommendedName>
</protein>
<gene>
    <name evidence="6" type="ORF">caldi_26490</name>
</gene>
<sequence>MSATGIAPWVTGIPDWAFEQRKPRRGLITKAEVRVVSLSKMRIAPDAVVWDIGTGSGSVSIEAARLAPRGQVWTIEKNEEDVAIARRNVERFGVAGRVRVIHGRAPEGLEGWPAPHAVFVGGSAGSMAPILEVAARRLLPGGRIVVNAATVENLHEAMVSLRGFGMGVEVVLLQVARSRPILDLTRFEALDPVYVLTAGYDLDSGSPPGEVPQGEEVS</sequence>
<evidence type="ECO:0000256" key="4">
    <source>
        <dbReference type="ARBA" id="ARBA00022679"/>
    </source>
</evidence>
<dbReference type="InterPro" id="IPR029063">
    <property type="entry name" value="SAM-dependent_MTases_sf"/>
</dbReference>
<dbReference type="EMBL" id="AP025628">
    <property type="protein sequence ID" value="BDG61559.1"/>
    <property type="molecule type" value="Genomic_DNA"/>
</dbReference>
<keyword evidence="3" id="KW-0489">Methyltransferase</keyword>